<feature type="compositionally biased region" description="Low complexity" evidence="7">
    <location>
        <begin position="557"/>
        <end position="566"/>
    </location>
</feature>
<evidence type="ECO:0000259" key="8">
    <source>
        <dbReference type="PROSITE" id="PS50042"/>
    </source>
</evidence>
<dbReference type="Pfam" id="PF00520">
    <property type="entry name" value="Ion_trans"/>
    <property type="match status" value="1"/>
</dbReference>
<keyword evidence="2" id="KW-0813">Transport</keyword>
<evidence type="ECO:0000256" key="3">
    <source>
        <dbReference type="ARBA" id="ARBA00022692"/>
    </source>
</evidence>
<gene>
    <name evidence="9" type="ORF">TTHERM_00681910</name>
</gene>
<evidence type="ECO:0000313" key="9">
    <source>
        <dbReference type="EMBL" id="EAS07084.2"/>
    </source>
</evidence>
<dbReference type="InParanoid" id="I7MJQ3"/>
<keyword evidence="10" id="KW-1185">Reference proteome</keyword>
<dbReference type="InterPro" id="IPR014710">
    <property type="entry name" value="RmlC-like_jellyroll"/>
</dbReference>
<evidence type="ECO:0000256" key="6">
    <source>
        <dbReference type="ARBA" id="ARBA00023136"/>
    </source>
</evidence>
<dbReference type="InterPro" id="IPR018490">
    <property type="entry name" value="cNMP-bd_dom_sf"/>
</dbReference>
<sequence length="838" mass="99132">MTISLTIFFQAEFGEYHNLFNYIAIVAWVSEMLLQMNTATYHDGDFITDRKIIFRIYLKEYFLFEILPLIFEGKSSKNEAINILLHLPLLLKLKGMSIILIKLEFLILQHLRKPYIIQICKQLLSILLLIHLMACSYSLFGQFEKQYLHIPYNWIDQSKLQQSSSDWWSKYFEAQLWAFYTMSNSYSSSIFSEYEYAFTSFWMLISSVLFAYNIATIGNILQDINSAQENYKKDLNLLNRYMKRKKIDIELQREMNSYFVKQYEQDSSMQFEAEKEALKKLNINMRNKLIVESNKHILKQFSFFNIFSQQTLQNIYQIMEEKIYSEGEVIQTFEQNTTDHFLYLILKGSVQVIQTSSESSLTDSLMQYEKKVVNSRGQNDESKFLKLKNSKVVCKLKEGNMFGECEFFSNAALPYFIQTCQKVFVIKISSNKFYEVVKKDKNDYQKFMELKSRISFNNQINLINSMCLICKGKDHQFINCNQTHLFVSHSFIIPKYSYSAIQERKYYDRSKKKYQRCIIEIISKQFDSNIEEEEENEYESSASVVKKDDETSIYKIPSQQPPSQNSCQYKHSKEEINSEQSSPTDSKLDNQLIEKVQEDILNQIKFVMANLRSNNKRRAHQNVIHNTQQKNDDSCQDIKLQSNEKFDLPIKNEKRSSYYLDDKHQFTSSQNNLGDLFPTQRIVHQIPNSQIQTNNNKSSNFIPSLQMIGRSIQIINQPQKQESILEIDRLKNFQESQVKNEQIQNSLIKTNSLGPQKSNIQQQIRQALGMYRNQESINQNNLIEEYLLTKQWNGSATYWNFDKLHNFIYFYPQHNFQNVLKCPKKTIEKRLTIMIKKK</sequence>
<dbReference type="GeneID" id="7824733"/>
<dbReference type="Gene3D" id="2.60.120.10">
    <property type="entry name" value="Jelly Rolls"/>
    <property type="match status" value="1"/>
</dbReference>
<dbReference type="PROSITE" id="PS50042">
    <property type="entry name" value="CNMP_BINDING_3"/>
    <property type="match status" value="1"/>
</dbReference>
<dbReference type="Gene3D" id="1.10.287.630">
    <property type="entry name" value="Helix hairpin bin"/>
    <property type="match status" value="1"/>
</dbReference>
<dbReference type="EMBL" id="GG662247">
    <property type="protein sequence ID" value="EAS07084.2"/>
    <property type="molecule type" value="Genomic_DNA"/>
</dbReference>
<keyword evidence="4" id="KW-1133">Transmembrane helix</keyword>
<dbReference type="Gene3D" id="1.10.287.70">
    <property type="match status" value="1"/>
</dbReference>
<accession>I7MJQ3</accession>
<dbReference type="PANTHER" id="PTHR45689">
    <property type="entry name" value="I[[H]] CHANNEL, ISOFORM E"/>
    <property type="match status" value="1"/>
</dbReference>
<keyword evidence="5" id="KW-0406">Ion transport</keyword>
<dbReference type="GO" id="GO:0003254">
    <property type="term" value="P:regulation of membrane depolarization"/>
    <property type="evidence" value="ECO:0007669"/>
    <property type="project" value="TreeGrafter"/>
</dbReference>
<dbReference type="RefSeq" id="XP_001027326.2">
    <property type="nucleotide sequence ID" value="XM_001027326.2"/>
</dbReference>
<dbReference type="eggNOG" id="KOG0500">
    <property type="taxonomic scope" value="Eukaryota"/>
</dbReference>
<dbReference type="InterPro" id="IPR000595">
    <property type="entry name" value="cNMP-bd_dom"/>
</dbReference>
<dbReference type="AlphaFoldDB" id="I7MJQ3"/>
<dbReference type="SMART" id="SM00100">
    <property type="entry name" value="cNMP"/>
    <property type="match status" value="1"/>
</dbReference>
<dbReference type="OrthoDB" id="10035564at2759"/>
<evidence type="ECO:0000256" key="7">
    <source>
        <dbReference type="SAM" id="MobiDB-lite"/>
    </source>
</evidence>
<evidence type="ECO:0000256" key="2">
    <source>
        <dbReference type="ARBA" id="ARBA00022448"/>
    </source>
</evidence>
<dbReference type="GO" id="GO:0005249">
    <property type="term" value="F:voltage-gated potassium channel activity"/>
    <property type="evidence" value="ECO:0007669"/>
    <property type="project" value="TreeGrafter"/>
</dbReference>
<proteinExistence type="predicted"/>
<evidence type="ECO:0000256" key="1">
    <source>
        <dbReference type="ARBA" id="ARBA00004141"/>
    </source>
</evidence>
<comment type="subcellular location">
    <subcellularLocation>
        <location evidence="1">Membrane</location>
        <topology evidence="1">Multi-pass membrane protein</topology>
    </subcellularLocation>
</comment>
<reference evidence="10" key="1">
    <citation type="journal article" date="2006" name="PLoS Biol.">
        <title>Macronuclear genome sequence of the ciliate Tetrahymena thermophila, a model eukaryote.</title>
        <authorList>
            <person name="Eisen J.A."/>
            <person name="Coyne R.S."/>
            <person name="Wu M."/>
            <person name="Wu D."/>
            <person name="Thiagarajan M."/>
            <person name="Wortman J.R."/>
            <person name="Badger J.H."/>
            <person name="Ren Q."/>
            <person name="Amedeo P."/>
            <person name="Jones K.M."/>
            <person name="Tallon L.J."/>
            <person name="Delcher A.L."/>
            <person name="Salzberg S.L."/>
            <person name="Silva J.C."/>
            <person name="Haas B.J."/>
            <person name="Majoros W.H."/>
            <person name="Farzad M."/>
            <person name="Carlton J.M."/>
            <person name="Smith R.K. Jr."/>
            <person name="Garg J."/>
            <person name="Pearlman R.E."/>
            <person name="Karrer K.M."/>
            <person name="Sun L."/>
            <person name="Manning G."/>
            <person name="Elde N.C."/>
            <person name="Turkewitz A.P."/>
            <person name="Asai D.J."/>
            <person name="Wilkes D.E."/>
            <person name="Wang Y."/>
            <person name="Cai H."/>
            <person name="Collins K."/>
            <person name="Stewart B.A."/>
            <person name="Lee S.R."/>
            <person name="Wilamowska K."/>
            <person name="Weinberg Z."/>
            <person name="Ruzzo W.L."/>
            <person name="Wloga D."/>
            <person name="Gaertig J."/>
            <person name="Frankel J."/>
            <person name="Tsao C.-C."/>
            <person name="Gorovsky M.A."/>
            <person name="Keeling P.J."/>
            <person name="Waller R.F."/>
            <person name="Patron N.J."/>
            <person name="Cherry J.M."/>
            <person name="Stover N.A."/>
            <person name="Krieger C.J."/>
            <person name="del Toro C."/>
            <person name="Ryder H.F."/>
            <person name="Williamson S.C."/>
            <person name="Barbeau R.A."/>
            <person name="Hamilton E.P."/>
            <person name="Orias E."/>
        </authorList>
    </citation>
    <scope>NUCLEOTIDE SEQUENCE [LARGE SCALE GENOMIC DNA]</scope>
    <source>
        <strain evidence="10">SB210</strain>
    </source>
</reference>
<feature type="domain" description="Cyclic nucleotide-binding" evidence="8">
    <location>
        <begin position="303"/>
        <end position="437"/>
    </location>
</feature>
<evidence type="ECO:0000313" key="10">
    <source>
        <dbReference type="Proteomes" id="UP000009168"/>
    </source>
</evidence>
<evidence type="ECO:0000256" key="4">
    <source>
        <dbReference type="ARBA" id="ARBA00022989"/>
    </source>
</evidence>
<organism evidence="9 10">
    <name type="scientific">Tetrahymena thermophila (strain SB210)</name>
    <dbReference type="NCBI Taxonomy" id="312017"/>
    <lineage>
        <taxon>Eukaryota</taxon>
        <taxon>Sar</taxon>
        <taxon>Alveolata</taxon>
        <taxon>Ciliophora</taxon>
        <taxon>Intramacronucleata</taxon>
        <taxon>Oligohymenophorea</taxon>
        <taxon>Hymenostomatida</taxon>
        <taxon>Tetrahymenina</taxon>
        <taxon>Tetrahymenidae</taxon>
        <taxon>Tetrahymena</taxon>
    </lineage>
</organism>
<feature type="region of interest" description="Disordered" evidence="7">
    <location>
        <begin position="553"/>
        <end position="587"/>
    </location>
</feature>
<dbReference type="GO" id="GO:0035725">
    <property type="term" value="P:sodium ion transmembrane transport"/>
    <property type="evidence" value="ECO:0007669"/>
    <property type="project" value="TreeGrafter"/>
</dbReference>
<dbReference type="Proteomes" id="UP000009168">
    <property type="component" value="Unassembled WGS sequence"/>
</dbReference>
<dbReference type="GO" id="GO:0098855">
    <property type="term" value="C:HCN channel complex"/>
    <property type="evidence" value="ECO:0007669"/>
    <property type="project" value="TreeGrafter"/>
</dbReference>
<keyword evidence="6" id="KW-0472">Membrane</keyword>
<protein>
    <submittedName>
        <fullName evidence="9">Cyclic nucleotide-binding domain protein</fullName>
    </submittedName>
</protein>
<dbReference type="SUPFAM" id="SSF51206">
    <property type="entry name" value="cAMP-binding domain-like"/>
    <property type="match status" value="1"/>
</dbReference>
<dbReference type="KEGG" id="tet:TTHERM_00681910"/>
<dbReference type="SUPFAM" id="SSF81324">
    <property type="entry name" value="Voltage-gated potassium channels"/>
    <property type="match status" value="1"/>
</dbReference>
<dbReference type="InterPro" id="IPR005821">
    <property type="entry name" value="Ion_trans_dom"/>
</dbReference>
<dbReference type="CDD" id="cd00038">
    <property type="entry name" value="CAP_ED"/>
    <property type="match status" value="1"/>
</dbReference>
<dbReference type="PANTHER" id="PTHR45689:SF5">
    <property type="entry name" value="I[[H]] CHANNEL, ISOFORM E"/>
    <property type="match status" value="1"/>
</dbReference>
<name>I7MJQ3_TETTS</name>
<keyword evidence="3" id="KW-0812">Transmembrane</keyword>
<evidence type="ECO:0000256" key="5">
    <source>
        <dbReference type="ARBA" id="ARBA00023065"/>
    </source>
</evidence>
<dbReference type="InterPro" id="IPR051413">
    <property type="entry name" value="K/Na_HCN_channel"/>
</dbReference>